<protein>
    <submittedName>
        <fullName evidence="2">Uncharacterized protein</fullName>
    </submittedName>
</protein>
<evidence type="ECO:0000313" key="3">
    <source>
        <dbReference type="Proteomes" id="UP000182227"/>
    </source>
</evidence>
<name>A0A0U1D240_9MYCO</name>
<sequence>MPAVHDCKRFGQQAFSGQRELIASDHVVEGQDAGEQTGQQQHVDDVAPQPAQVVVRGVQQHVGVTVEGTLGYLRDLVGADRHDEGPAGHCVEAADQQHRGVGGPRDGALGIASLVTEDRRGFEADESGEREQHRDAEHAVGEYRRCEGSQAEPGWPGVGHDHQVQQDHDADFADEGDAEHFGAEFDVPVAQQCDDCQSGQRVDRPWYFRTAVEPHRVTDGPADVSVDAHLDRGVGDQATAAMPLPRRGPSPSVT</sequence>
<feature type="region of interest" description="Disordered" evidence="1">
    <location>
        <begin position="232"/>
        <end position="254"/>
    </location>
</feature>
<reference evidence="2 3" key="1">
    <citation type="submission" date="2015-03" db="EMBL/GenBank/DDBJ databases">
        <authorList>
            <person name="Murphy D."/>
        </authorList>
    </citation>
    <scope>NUCLEOTIDE SEQUENCE [LARGE SCALE GENOMIC DNA]</scope>
    <source>
        <strain evidence="2 3">D16</strain>
    </source>
</reference>
<proteinExistence type="predicted"/>
<evidence type="ECO:0000256" key="1">
    <source>
        <dbReference type="SAM" id="MobiDB-lite"/>
    </source>
</evidence>
<organism evidence="2 3">
    <name type="scientific">Mycolicibacterium conceptionense</name>
    <dbReference type="NCBI Taxonomy" id="451644"/>
    <lineage>
        <taxon>Bacteria</taxon>
        <taxon>Bacillati</taxon>
        <taxon>Actinomycetota</taxon>
        <taxon>Actinomycetes</taxon>
        <taxon>Mycobacteriales</taxon>
        <taxon>Mycobacteriaceae</taxon>
        <taxon>Mycolicibacterium</taxon>
    </lineage>
</organism>
<dbReference type="AlphaFoldDB" id="A0A0U1D240"/>
<evidence type="ECO:0000313" key="2">
    <source>
        <dbReference type="EMBL" id="CQD06674.1"/>
    </source>
</evidence>
<accession>A0A0U1D240</accession>
<dbReference type="EMBL" id="CTEF01000001">
    <property type="protein sequence ID" value="CQD06674.1"/>
    <property type="molecule type" value="Genomic_DNA"/>
</dbReference>
<gene>
    <name evidence="2" type="ORF">BN970_01241</name>
</gene>
<dbReference type="Proteomes" id="UP000182227">
    <property type="component" value="Unassembled WGS sequence"/>
</dbReference>